<keyword evidence="3 7" id="KW-0813">Transport</keyword>
<sequence length="474" mass="50484">MSQDQLLLGSERPPRGSVTPALAGSVFVVCLGALQFGYHMAELNAPQEVLMCHGPLDPGYADTWWGRHGWEQCLHLDDSQYGLVTSIFSVGGLLGSLCTGSQADRYGRRAAAIGSSVLAAAGSAAMVFANSYAQLLLGRLVAGVGCGGGIVVTSLMLNEMAPAELKGALGALNQTCINLGILVTQLLAFAWANSVQWRLLFAVSAAVAVAHCGLLLGVEESPRWLAANGHEQRAERALRWLRADDAAAAHELREWRRAREHEAAAQCSSLRRYIADARYAHVRRVVAVLLMGQQFCGINSIVFYGVKLINGALPGLSIAVNFGISAVNLVVTLTAAALVDRVGRRPLLQCSAAAMAVASTLMAAGILLESAAVLVVCTFAYITFFALGFGPIPFLIIAELSSPGTAAVAQSYGLALNWVATFFVGFGFPVLNQLIGGYVFMLFGAFAAFMALYVRNRVPETRGKHDYREVWQGF</sequence>
<dbReference type="InterPro" id="IPR036259">
    <property type="entry name" value="MFS_trans_sf"/>
</dbReference>
<dbReference type="GO" id="GO:0015149">
    <property type="term" value="F:hexose transmembrane transporter activity"/>
    <property type="evidence" value="ECO:0000318"/>
    <property type="project" value="GO_Central"/>
</dbReference>
<dbReference type="SUPFAM" id="SSF103473">
    <property type="entry name" value="MFS general substrate transporter"/>
    <property type="match status" value="1"/>
</dbReference>
<dbReference type="Pfam" id="PF00083">
    <property type="entry name" value="Sugar_tr"/>
    <property type="match status" value="1"/>
</dbReference>
<feature type="domain" description="Major facilitator superfamily (MFS) profile" evidence="9">
    <location>
        <begin position="25"/>
        <end position="462"/>
    </location>
</feature>
<dbReference type="HOGENOM" id="CLU_001265_30_5_1"/>
<comment type="similarity">
    <text evidence="2 7">Belongs to the major facilitator superfamily. Sugar transporter (TC 2.A.1.1) family.</text>
</comment>
<dbReference type="AlphaFoldDB" id="Q754V5"/>
<dbReference type="PRINTS" id="PR00171">
    <property type="entry name" value="SUGRTRNSPORT"/>
</dbReference>
<dbReference type="InterPro" id="IPR045263">
    <property type="entry name" value="GLUT"/>
</dbReference>
<evidence type="ECO:0000256" key="3">
    <source>
        <dbReference type="ARBA" id="ARBA00022448"/>
    </source>
</evidence>
<dbReference type="eggNOG" id="KOG0569">
    <property type="taxonomic scope" value="Eukaryota"/>
</dbReference>
<feature type="transmembrane region" description="Helical" evidence="8">
    <location>
        <begin position="169"/>
        <end position="191"/>
    </location>
</feature>
<dbReference type="FunCoup" id="Q754V5">
    <property type="interactions" value="722"/>
</dbReference>
<keyword evidence="6 8" id="KW-0472">Membrane</keyword>
<dbReference type="InterPro" id="IPR005829">
    <property type="entry name" value="Sugar_transporter_CS"/>
</dbReference>
<comment type="subcellular location">
    <subcellularLocation>
        <location evidence="1">Membrane</location>
        <topology evidence="1">Multi-pass membrane protein</topology>
    </subcellularLocation>
</comment>
<organism evidence="10 11">
    <name type="scientific">Eremothecium gossypii (strain ATCC 10895 / CBS 109.51 / FGSC 9923 / NRRL Y-1056)</name>
    <name type="common">Yeast</name>
    <name type="synonym">Ashbya gossypii</name>
    <dbReference type="NCBI Taxonomy" id="284811"/>
    <lineage>
        <taxon>Eukaryota</taxon>
        <taxon>Fungi</taxon>
        <taxon>Dikarya</taxon>
        <taxon>Ascomycota</taxon>
        <taxon>Saccharomycotina</taxon>
        <taxon>Saccharomycetes</taxon>
        <taxon>Saccharomycetales</taxon>
        <taxon>Saccharomycetaceae</taxon>
        <taxon>Eremothecium</taxon>
    </lineage>
</organism>
<dbReference type="PANTHER" id="PTHR23503:SF8">
    <property type="entry name" value="FACILITATED GLUCOSE TRANSPORTER PROTEIN 1"/>
    <property type="match status" value="1"/>
</dbReference>
<dbReference type="InParanoid" id="Q754V5"/>
<reference evidence="10 11" key="1">
    <citation type="journal article" date="2004" name="Science">
        <title>The Ashbya gossypii genome as a tool for mapping the ancient Saccharomyces cerevisiae genome.</title>
        <authorList>
            <person name="Dietrich F.S."/>
            <person name="Voegeli S."/>
            <person name="Brachat S."/>
            <person name="Lerch A."/>
            <person name="Gates K."/>
            <person name="Steiner S."/>
            <person name="Mohr C."/>
            <person name="Pohlmann R."/>
            <person name="Luedi P."/>
            <person name="Choi S."/>
            <person name="Wing R.A."/>
            <person name="Flavier A."/>
            <person name="Gaffney T.D."/>
            <person name="Philippsen P."/>
        </authorList>
    </citation>
    <scope>NUCLEOTIDE SEQUENCE [LARGE SCALE GENOMIC DNA]</scope>
    <source>
        <strain evidence="11">ATCC 10895 / CBS 109.51 / FGSC 9923 / NRRL Y-1056</strain>
    </source>
</reference>
<dbReference type="GO" id="GO:0016020">
    <property type="term" value="C:membrane"/>
    <property type="evidence" value="ECO:0000318"/>
    <property type="project" value="GO_Central"/>
</dbReference>
<evidence type="ECO:0000256" key="7">
    <source>
        <dbReference type="RuleBase" id="RU003346"/>
    </source>
</evidence>
<feature type="transmembrane region" description="Helical" evidence="8">
    <location>
        <begin position="285"/>
        <end position="306"/>
    </location>
</feature>
<dbReference type="PROSITE" id="PS00216">
    <property type="entry name" value="SUGAR_TRANSPORT_1"/>
    <property type="match status" value="1"/>
</dbReference>
<evidence type="ECO:0000256" key="6">
    <source>
        <dbReference type="ARBA" id="ARBA00023136"/>
    </source>
</evidence>
<evidence type="ECO:0000313" key="10">
    <source>
        <dbReference type="EMBL" id="AAS53338.2"/>
    </source>
</evidence>
<dbReference type="InterPro" id="IPR005828">
    <property type="entry name" value="MFS_sugar_transport-like"/>
</dbReference>
<dbReference type="RefSeq" id="NP_985514.2">
    <property type="nucleotide sequence ID" value="NM_210868.2"/>
</dbReference>
<dbReference type="KEGG" id="ago:AGOS_AFL034W"/>
<evidence type="ECO:0000256" key="4">
    <source>
        <dbReference type="ARBA" id="ARBA00022692"/>
    </source>
</evidence>
<keyword evidence="5 8" id="KW-1133">Transmembrane helix</keyword>
<evidence type="ECO:0000256" key="1">
    <source>
        <dbReference type="ARBA" id="ARBA00004141"/>
    </source>
</evidence>
<dbReference type="InterPro" id="IPR003663">
    <property type="entry name" value="Sugar/inositol_transpt"/>
</dbReference>
<feature type="transmembrane region" description="Helical" evidence="8">
    <location>
        <begin position="318"/>
        <end position="339"/>
    </location>
</feature>
<dbReference type="PANTHER" id="PTHR23503">
    <property type="entry name" value="SOLUTE CARRIER FAMILY 2"/>
    <property type="match status" value="1"/>
</dbReference>
<dbReference type="Proteomes" id="UP000000591">
    <property type="component" value="Chromosome VI"/>
</dbReference>
<dbReference type="OMA" id="WAITASF"/>
<evidence type="ECO:0000259" key="9">
    <source>
        <dbReference type="PROSITE" id="PS50850"/>
    </source>
</evidence>
<evidence type="ECO:0000256" key="2">
    <source>
        <dbReference type="ARBA" id="ARBA00010992"/>
    </source>
</evidence>
<feature type="transmembrane region" description="Helical" evidence="8">
    <location>
        <begin position="110"/>
        <end position="129"/>
    </location>
</feature>
<name>Q754V5_EREGS</name>
<evidence type="ECO:0000256" key="8">
    <source>
        <dbReference type="SAM" id="Phobius"/>
    </source>
</evidence>
<feature type="transmembrane region" description="Helical" evidence="8">
    <location>
        <begin position="434"/>
        <end position="454"/>
    </location>
</feature>
<feature type="transmembrane region" description="Helical" evidence="8">
    <location>
        <begin position="135"/>
        <end position="157"/>
    </location>
</feature>
<dbReference type="NCBIfam" id="TIGR00879">
    <property type="entry name" value="SP"/>
    <property type="match status" value="1"/>
</dbReference>
<accession>Q754V5</accession>
<dbReference type="OrthoDB" id="4540492at2759"/>
<dbReference type="GeneID" id="4621747"/>
<dbReference type="PROSITE" id="PS50850">
    <property type="entry name" value="MFS"/>
    <property type="match status" value="1"/>
</dbReference>
<evidence type="ECO:0000313" key="11">
    <source>
        <dbReference type="Proteomes" id="UP000000591"/>
    </source>
</evidence>
<dbReference type="Gene3D" id="1.20.1250.20">
    <property type="entry name" value="MFS general substrate transporter like domains"/>
    <property type="match status" value="1"/>
</dbReference>
<protein>
    <submittedName>
        <fullName evidence="10">AFL034Wp</fullName>
    </submittedName>
</protein>
<feature type="transmembrane region" description="Helical" evidence="8">
    <location>
        <begin position="373"/>
        <end position="397"/>
    </location>
</feature>
<dbReference type="STRING" id="284811.Q754V5"/>
<keyword evidence="11" id="KW-1185">Reference proteome</keyword>
<gene>
    <name evidence="10" type="ORF">AGOS_AFL034W</name>
</gene>
<evidence type="ECO:0000256" key="5">
    <source>
        <dbReference type="ARBA" id="ARBA00022989"/>
    </source>
</evidence>
<reference evidence="11" key="2">
    <citation type="journal article" date="2013" name="G3 (Bethesda)">
        <title>Genomes of Ashbya fungi isolated from insects reveal four mating-type loci, numerous translocations, lack of transposons, and distinct gene duplications.</title>
        <authorList>
            <person name="Dietrich F.S."/>
            <person name="Voegeli S."/>
            <person name="Kuo S."/>
            <person name="Philippsen P."/>
        </authorList>
    </citation>
    <scope>GENOME REANNOTATION</scope>
    <source>
        <strain evidence="11">ATCC 10895 / CBS 109.51 / FGSC 9923 / NRRL Y-1056</strain>
    </source>
</reference>
<dbReference type="GO" id="GO:0015749">
    <property type="term" value="P:monosaccharide transmembrane transport"/>
    <property type="evidence" value="ECO:0000318"/>
    <property type="project" value="GO_Central"/>
</dbReference>
<feature type="transmembrane region" description="Helical" evidence="8">
    <location>
        <begin position="409"/>
        <end position="428"/>
    </location>
</feature>
<proteinExistence type="inferred from homology"/>
<feature type="transmembrane region" description="Helical" evidence="8">
    <location>
        <begin position="346"/>
        <end position="367"/>
    </location>
</feature>
<dbReference type="InterPro" id="IPR020846">
    <property type="entry name" value="MFS_dom"/>
</dbReference>
<dbReference type="EMBL" id="AE016819">
    <property type="protein sequence ID" value="AAS53338.2"/>
    <property type="molecule type" value="Genomic_DNA"/>
</dbReference>
<feature type="transmembrane region" description="Helical" evidence="8">
    <location>
        <begin position="21"/>
        <end position="41"/>
    </location>
</feature>
<feature type="transmembrane region" description="Helical" evidence="8">
    <location>
        <begin position="197"/>
        <end position="218"/>
    </location>
</feature>
<keyword evidence="4 8" id="KW-0812">Transmembrane</keyword>